<name>A0A1S8KNE8_9LACT</name>
<comment type="similarity">
    <text evidence="5">Belongs to the Prp family.</text>
</comment>
<dbReference type="OrthoDB" id="48998at2"/>
<dbReference type="EMBL" id="MUYF01000003">
    <property type="protein sequence ID" value="OOL81267.1"/>
    <property type="molecule type" value="Genomic_DNA"/>
</dbReference>
<organism evidence="7 9">
    <name type="scientific">Dolosigranulum pigrum</name>
    <dbReference type="NCBI Taxonomy" id="29394"/>
    <lineage>
        <taxon>Bacteria</taxon>
        <taxon>Bacillati</taxon>
        <taxon>Bacillota</taxon>
        <taxon>Bacilli</taxon>
        <taxon>Lactobacillales</taxon>
        <taxon>Carnobacteriaceae</taxon>
        <taxon>Dolosigranulum</taxon>
    </lineage>
</organism>
<reference evidence="8 10" key="2">
    <citation type="submission" date="2019-07" db="EMBL/GenBank/DDBJ databases">
        <title>Genome assembly of a nasal isolate of Dolosigranulum pigrum from a chronic sinusitis patient.</title>
        <authorList>
            <person name="Baig S."/>
            <person name="Overballe-Petersen S."/>
            <person name="Kaspar U."/>
            <person name="Rendboe A."/>
            <person name="de Man T."/>
            <person name="Liu C."/>
            <person name="Price L.B."/>
            <person name="Stegger M."/>
            <person name="Becker K."/>
            <person name="Skytt Andersen P."/>
        </authorList>
    </citation>
    <scope>NUCLEOTIDE SEQUENCE [LARGE SCALE GENOMIC DNA]</scope>
    <source>
        <strain evidence="8 10">83VPs-KB5</strain>
    </source>
</reference>
<dbReference type="AlphaFoldDB" id="A0A1S8KNE8"/>
<evidence type="ECO:0000313" key="8">
    <source>
        <dbReference type="EMBL" id="QDO91846.1"/>
    </source>
</evidence>
<dbReference type="PANTHER" id="PTHR39178">
    <property type="entry name" value="HYPOTHETICAL RIBOSOME-ASSOCIATED PROTEIN"/>
    <property type="match status" value="1"/>
</dbReference>
<dbReference type="Proteomes" id="UP000315953">
    <property type="component" value="Chromosome"/>
</dbReference>
<dbReference type="GO" id="GO:0008234">
    <property type="term" value="F:cysteine-type peptidase activity"/>
    <property type="evidence" value="ECO:0007669"/>
    <property type="project" value="UniProtKB-KW"/>
</dbReference>
<evidence type="ECO:0000256" key="5">
    <source>
        <dbReference type="ARBA" id="ARBA00044503"/>
    </source>
</evidence>
<evidence type="ECO:0000256" key="6">
    <source>
        <dbReference type="ARBA" id="ARBA00044538"/>
    </source>
</evidence>
<dbReference type="Pfam" id="PF04327">
    <property type="entry name" value="Peptidase_Prp"/>
    <property type="match status" value="1"/>
</dbReference>
<dbReference type="PANTHER" id="PTHR39178:SF1">
    <property type="entry name" value="RIBOSOMAL-PROCESSING CYSTEINE PROTEASE PRP"/>
    <property type="match status" value="1"/>
</dbReference>
<reference evidence="7 9" key="1">
    <citation type="submission" date="2017-01" db="EMBL/GenBank/DDBJ databases">
        <title>Complete Genome Sequence of Dolosigranulum pigrum isolated from a Patient with interstitial lung disease.</title>
        <authorList>
            <person name="Mukhopadhyay R."/>
            <person name="Joaquin J."/>
            <person name="Hogue R."/>
            <person name="Fitzgerald S."/>
            <person name="Jospin G."/>
            <person name="Eisen J.A."/>
            <person name="Chaturvedi V."/>
        </authorList>
    </citation>
    <scope>NUCLEOTIDE SEQUENCE [LARGE SCALE GENOMIC DNA]</scope>
    <source>
        <strain evidence="7 9">15S00348</strain>
    </source>
</reference>
<evidence type="ECO:0000313" key="7">
    <source>
        <dbReference type="EMBL" id="OOL81267.1"/>
    </source>
</evidence>
<evidence type="ECO:0000256" key="3">
    <source>
        <dbReference type="ARBA" id="ARBA00022801"/>
    </source>
</evidence>
<evidence type="ECO:0000313" key="10">
    <source>
        <dbReference type="Proteomes" id="UP000315953"/>
    </source>
</evidence>
<proteinExistence type="inferred from homology"/>
<keyword evidence="4" id="KW-0788">Thiol protease</keyword>
<accession>A0A1S8KNE8</accession>
<keyword evidence="2 8" id="KW-0645">Protease</keyword>
<evidence type="ECO:0000256" key="1">
    <source>
        <dbReference type="ARBA" id="ARBA00022517"/>
    </source>
</evidence>
<dbReference type="EMBL" id="CP041626">
    <property type="protein sequence ID" value="QDO91846.1"/>
    <property type="molecule type" value="Genomic_DNA"/>
</dbReference>
<evidence type="ECO:0000256" key="2">
    <source>
        <dbReference type="ARBA" id="ARBA00022670"/>
    </source>
</evidence>
<dbReference type="SUPFAM" id="SSF118010">
    <property type="entry name" value="TM1457-like"/>
    <property type="match status" value="1"/>
</dbReference>
<dbReference type="GO" id="GO:0042254">
    <property type="term" value="P:ribosome biogenesis"/>
    <property type="evidence" value="ECO:0007669"/>
    <property type="project" value="UniProtKB-KW"/>
</dbReference>
<gene>
    <name evidence="7" type="ORF">BWX42_05580</name>
    <name evidence="8" type="ORF">FNV33_07305</name>
</gene>
<sequence>MIQATFSYQGDLITSIEVVGHAGSGPYGYDIVCSAVTALVFATVNSMEALLAYQPIIDQADPDEGGYFYATLEQEALDDKQVQLLFNHLKQGLESIEEQYGEFIQVNNRA</sequence>
<dbReference type="Proteomes" id="UP000190409">
    <property type="component" value="Unassembled WGS sequence"/>
</dbReference>
<dbReference type="Gene3D" id="3.30.70.1490">
    <property type="entry name" value="Cysteine protease Prp"/>
    <property type="match status" value="1"/>
</dbReference>
<protein>
    <recommendedName>
        <fullName evidence="6">Ribosomal processing cysteine protease Prp</fullName>
    </recommendedName>
</protein>
<dbReference type="KEGG" id="dpm:FNV33_07305"/>
<dbReference type="GO" id="GO:0006508">
    <property type="term" value="P:proteolysis"/>
    <property type="evidence" value="ECO:0007669"/>
    <property type="project" value="UniProtKB-KW"/>
</dbReference>
<dbReference type="RefSeq" id="WP_077862729.1">
    <property type="nucleotide sequence ID" value="NZ_CALUAQ010000006.1"/>
</dbReference>
<evidence type="ECO:0000313" key="9">
    <source>
        <dbReference type="Proteomes" id="UP000190409"/>
    </source>
</evidence>
<dbReference type="InterPro" id="IPR007422">
    <property type="entry name" value="Peptidase_Prp"/>
</dbReference>
<keyword evidence="1" id="KW-0690">Ribosome biogenesis</keyword>
<dbReference type="InterPro" id="IPR036764">
    <property type="entry name" value="Peptidase_Prp_sf"/>
</dbReference>
<keyword evidence="3" id="KW-0378">Hydrolase</keyword>
<evidence type="ECO:0000256" key="4">
    <source>
        <dbReference type="ARBA" id="ARBA00022807"/>
    </source>
</evidence>
<dbReference type="CDD" id="cd16332">
    <property type="entry name" value="Prp-like"/>
    <property type="match status" value="1"/>
</dbReference>